<evidence type="ECO:0000256" key="5">
    <source>
        <dbReference type="ARBA" id="ARBA00012142"/>
    </source>
</evidence>
<evidence type="ECO:0000256" key="3">
    <source>
        <dbReference type="ARBA" id="ARBA00004997"/>
    </source>
</evidence>
<protein>
    <recommendedName>
        <fullName evidence="6 15">Pyruvate kinase</fullName>
        <ecNumber evidence="5 15">2.7.1.40</ecNumber>
    </recommendedName>
</protein>
<dbReference type="EC" id="2.7.1.40" evidence="5 15"/>
<comment type="cofactor">
    <cofactor evidence="1">
        <name>Mg(2+)</name>
        <dbReference type="ChEBI" id="CHEBI:18420"/>
    </cofactor>
</comment>
<dbReference type="PRINTS" id="PR01050">
    <property type="entry name" value="PYRUVTKNASE"/>
</dbReference>
<dbReference type="InterPro" id="IPR036918">
    <property type="entry name" value="Pyrv_Knase_C_sf"/>
</dbReference>
<dbReference type="SUPFAM" id="SSF50800">
    <property type="entry name" value="PK beta-barrel domain-like"/>
    <property type="match status" value="1"/>
</dbReference>
<keyword evidence="12 16" id="KW-0460">Magnesium</keyword>
<accession>A0A150WE40</accession>
<dbReference type="RefSeq" id="WP_063244531.1">
    <property type="nucleotide sequence ID" value="NZ_CP168967.1"/>
</dbReference>
<dbReference type="OrthoDB" id="5288036at2"/>
<dbReference type="GO" id="GO:0004743">
    <property type="term" value="F:pyruvate kinase activity"/>
    <property type="evidence" value="ECO:0007669"/>
    <property type="project" value="UniProtKB-UniRule"/>
</dbReference>
<evidence type="ECO:0000313" key="19">
    <source>
        <dbReference type="EMBL" id="KYG61160.1"/>
    </source>
</evidence>
<evidence type="ECO:0000256" key="2">
    <source>
        <dbReference type="ARBA" id="ARBA00001958"/>
    </source>
</evidence>
<evidence type="ECO:0000256" key="6">
    <source>
        <dbReference type="ARBA" id="ARBA00018587"/>
    </source>
</evidence>
<dbReference type="UniPathway" id="UPA00109">
    <property type="reaction ID" value="UER00188"/>
</dbReference>
<organism evidence="19 20">
    <name type="scientific">Bdellovibrio bacteriovorus</name>
    <dbReference type="NCBI Taxonomy" id="959"/>
    <lineage>
        <taxon>Bacteria</taxon>
        <taxon>Pseudomonadati</taxon>
        <taxon>Bdellovibrionota</taxon>
        <taxon>Bdellovibrionia</taxon>
        <taxon>Bdellovibrionales</taxon>
        <taxon>Pseudobdellovibrionaceae</taxon>
        <taxon>Bdellovibrio</taxon>
    </lineage>
</organism>
<comment type="cofactor">
    <cofactor evidence="2">
        <name>K(+)</name>
        <dbReference type="ChEBI" id="CHEBI:29103"/>
    </cofactor>
</comment>
<dbReference type="Gene3D" id="2.40.33.10">
    <property type="entry name" value="PK beta-barrel domain-like"/>
    <property type="match status" value="1"/>
</dbReference>
<dbReference type="InterPro" id="IPR015793">
    <property type="entry name" value="Pyrv_Knase_brl"/>
</dbReference>
<dbReference type="InterPro" id="IPR040442">
    <property type="entry name" value="Pyrv_kinase-like_dom_sf"/>
</dbReference>
<dbReference type="Gene3D" id="3.40.1380.20">
    <property type="entry name" value="Pyruvate kinase, C-terminal domain"/>
    <property type="match status" value="1"/>
</dbReference>
<keyword evidence="9" id="KW-0547">Nucleotide-binding</keyword>
<dbReference type="FunFam" id="3.20.20.60:FF:000025">
    <property type="entry name" value="Pyruvate kinase"/>
    <property type="match status" value="1"/>
</dbReference>
<evidence type="ECO:0000256" key="8">
    <source>
        <dbReference type="ARBA" id="ARBA00022723"/>
    </source>
</evidence>
<evidence type="ECO:0000256" key="7">
    <source>
        <dbReference type="ARBA" id="ARBA00022679"/>
    </source>
</evidence>
<evidence type="ECO:0000259" key="18">
    <source>
        <dbReference type="Pfam" id="PF02887"/>
    </source>
</evidence>
<evidence type="ECO:0000256" key="15">
    <source>
        <dbReference type="NCBIfam" id="TIGR01064"/>
    </source>
</evidence>
<dbReference type="GO" id="GO:0016301">
    <property type="term" value="F:kinase activity"/>
    <property type="evidence" value="ECO:0007669"/>
    <property type="project" value="UniProtKB-KW"/>
</dbReference>
<evidence type="ECO:0000256" key="4">
    <source>
        <dbReference type="ARBA" id="ARBA00008663"/>
    </source>
</evidence>
<evidence type="ECO:0000256" key="11">
    <source>
        <dbReference type="ARBA" id="ARBA00022840"/>
    </source>
</evidence>
<keyword evidence="11" id="KW-0067">ATP-binding</keyword>
<sequence length="495" mass="54457">MLADRRAKIVATIGPSTRDEKNLAKAIKAGMNVARLNFSHGSHEDHLKVIHSLRKLTQELRAPVAILQDLQGPKIRVGKFEKGSIEIKPGEQLIITTDAVLGTTGLIPSDFKELPLACSPGTRILLDDGLMELKVLKVRGNEVDAEVVYGGILKDRKGMNLPGVNLPVECMTPKDLEDLEFGIANKVDYIALSFVRHARDIRKLREIIESRKSNAKIVAKIEMVEALENLEEICRLSDVVMVARGDLAVEVGQSRLPGFQKRIIQVCNQLGRPVITATQMLDSMVENPRPTRAEITDVANAVLDGSDALMLSAESASGKYPFKCIRTMHEIITEVERNEEEYYKLSLESEFLSTPASIAASASLSALKLNATAIVCLTTSGKTANIISGFRPKARVISVTQHMEVLNSMELMWGIQTHVIKPYKTMEDILSQIDQLMVTHGLAKTGDRVILTLGQPIAQGAKTNSIYVHTVNGEQYSKLPDDQLPLRCQADPNIE</sequence>
<comment type="catalytic activity">
    <reaction evidence="16">
        <text>pyruvate + ATP = phosphoenolpyruvate + ADP + H(+)</text>
        <dbReference type="Rhea" id="RHEA:18157"/>
        <dbReference type="ChEBI" id="CHEBI:15361"/>
        <dbReference type="ChEBI" id="CHEBI:15378"/>
        <dbReference type="ChEBI" id="CHEBI:30616"/>
        <dbReference type="ChEBI" id="CHEBI:58702"/>
        <dbReference type="ChEBI" id="CHEBI:456216"/>
        <dbReference type="EC" id="2.7.1.40"/>
    </reaction>
</comment>
<name>A0A150WE40_BDEBC</name>
<keyword evidence="10 16" id="KW-0418">Kinase</keyword>
<evidence type="ECO:0000313" key="20">
    <source>
        <dbReference type="Proteomes" id="UP000075391"/>
    </source>
</evidence>
<dbReference type="Gene3D" id="3.20.20.60">
    <property type="entry name" value="Phosphoenolpyruvate-binding domains"/>
    <property type="match status" value="1"/>
</dbReference>
<dbReference type="Pfam" id="PF00224">
    <property type="entry name" value="PK"/>
    <property type="match status" value="1"/>
</dbReference>
<dbReference type="Pfam" id="PF02887">
    <property type="entry name" value="PK_C"/>
    <property type="match status" value="1"/>
</dbReference>
<evidence type="ECO:0000256" key="9">
    <source>
        <dbReference type="ARBA" id="ARBA00022741"/>
    </source>
</evidence>
<evidence type="ECO:0000256" key="10">
    <source>
        <dbReference type="ARBA" id="ARBA00022777"/>
    </source>
</evidence>
<dbReference type="SUPFAM" id="SSF51621">
    <property type="entry name" value="Phosphoenolpyruvate/pyruvate domain"/>
    <property type="match status" value="1"/>
</dbReference>
<dbReference type="AlphaFoldDB" id="A0A150WE40"/>
<evidence type="ECO:0000259" key="17">
    <source>
        <dbReference type="Pfam" id="PF00224"/>
    </source>
</evidence>
<dbReference type="PANTHER" id="PTHR11817">
    <property type="entry name" value="PYRUVATE KINASE"/>
    <property type="match status" value="1"/>
</dbReference>
<evidence type="ECO:0000256" key="16">
    <source>
        <dbReference type="RuleBase" id="RU000504"/>
    </source>
</evidence>
<keyword evidence="14 19" id="KW-0670">Pyruvate</keyword>
<dbReference type="NCBIfam" id="TIGR01064">
    <property type="entry name" value="pyruv_kin"/>
    <property type="match status" value="1"/>
</dbReference>
<keyword evidence="7 16" id="KW-0808">Transferase</keyword>
<dbReference type="GO" id="GO:0030955">
    <property type="term" value="F:potassium ion binding"/>
    <property type="evidence" value="ECO:0007669"/>
    <property type="project" value="UniProtKB-UniRule"/>
</dbReference>
<gene>
    <name evidence="19" type="ORF">AZI85_09415</name>
</gene>
<dbReference type="FunFam" id="2.40.33.10:FF:000001">
    <property type="entry name" value="Pyruvate kinase"/>
    <property type="match status" value="1"/>
</dbReference>
<dbReference type="GO" id="GO:0000287">
    <property type="term" value="F:magnesium ion binding"/>
    <property type="evidence" value="ECO:0007669"/>
    <property type="project" value="UniProtKB-UniRule"/>
</dbReference>
<proteinExistence type="inferred from homology"/>
<reference evidence="19 20" key="1">
    <citation type="submission" date="2016-03" db="EMBL/GenBank/DDBJ databases">
        <authorList>
            <person name="Ploux O."/>
        </authorList>
    </citation>
    <scope>NUCLEOTIDE SEQUENCE [LARGE SCALE GENOMIC DNA]</scope>
    <source>
        <strain evidence="19 20">BER2</strain>
    </source>
</reference>
<evidence type="ECO:0000256" key="13">
    <source>
        <dbReference type="ARBA" id="ARBA00023152"/>
    </source>
</evidence>
<dbReference type="InterPro" id="IPR011037">
    <property type="entry name" value="Pyrv_Knase-like_insert_dom_sf"/>
</dbReference>
<feature type="domain" description="Pyruvate kinase C-terminal" evidence="18">
    <location>
        <begin position="357"/>
        <end position="469"/>
    </location>
</feature>
<dbReference type="InterPro" id="IPR001697">
    <property type="entry name" value="Pyr_Knase"/>
</dbReference>
<evidence type="ECO:0000256" key="12">
    <source>
        <dbReference type="ARBA" id="ARBA00022842"/>
    </source>
</evidence>
<comment type="pathway">
    <text evidence="3 16">Carbohydrate degradation; glycolysis; pyruvate from D-glyceraldehyde 3-phosphate: step 5/5.</text>
</comment>
<dbReference type="Proteomes" id="UP000075391">
    <property type="component" value="Unassembled WGS sequence"/>
</dbReference>
<dbReference type="InterPro" id="IPR015795">
    <property type="entry name" value="Pyrv_Knase_C"/>
</dbReference>
<dbReference type="NCBIfam" id="NF004491">
    <property type="entry name" value="PRK05826.1"/>
    <property type="match status" value="1"/>
</dbReference>
<dbReference type="GO" id="GO:0005524">
    <property type="term" value="F:ATP binding"/>
    <property type="evidence" value="ECO:0007669"/>
    <property type="project" value="UniProtKB-KW"/>
</dbReference>
<feature type="domain" description="Pyruvate kinase barrel" evidence="17">
    <location>
        <begin position="5"/>
        <end position="324"/>
    </location>
</feature>
<evidence type="ECO:0000256" key="1">
    <source>
        <dbReference type="ARBA" id="ARBA00001946"/>
    </source>
</evidence>
<comment type="caution">
    <text evidence="19">The sequence shown here is derived from an EMBL/GenBank/DDBJ whole genome shotgun (WGS) entry which is preliminary data.</text>
</comment>
<dbReference type="EMBL" id="LUKF01000017">
    <property type="protein sequence ID" value="KYG61160.1"/>
    <property type="molecule type" value="Genomic_DNA"/>
</dbReference>
<comment type="similarity">
    <text evidence="4 16">Belongs to the pyruvate kinase family.</text>
</comment>
<dbReference type="SUPFAM" id="SSF52935">
    <property type="entry name" value="PK C-terminal domain-like"/>
    <property type="match status" value="1"/>
</dbReference>
<keyword evidence="8" id="KW-0479">Metal-binding</keyword>
<dbReference type="NCBIfam" id="NF004978">
    <property type="entry name" value="PRK06354.1"/>
    <property type="match status" value="1"/>
</dbReference>
<dbReference type="InterPro" id="IPR015806">
    <property type="entry name" value="Pyrv_Knase_insert_dom_sf"/>
</dbReference>
<evidence type="ECO:0000256" key="14">
    <source>
        <dbReference type="ARBA" id="ARBA00023317"/>
    </source>
</evidence>
<keyword evidence="13 16" id="KW-0324">Glycolysis</keyword>
<dbReference type="InterPro" id="IPR015813">
    <property type="entry name" value="Pyrv/PenolPyrv_kinase-like_dom"/>
</dbReference>